<feature type="transmembrane region" description="Helical" evidence="2">
    <location>
        <begin position="142"/>
        <end position="163"/>
    </location>
</feature>
<dbReference type="InterPro" id="IPR004151">
    <property type="entry name" value="7TM_GPCR_serpentine_rcpt_Sre"/>
</dbReference>
<sequence length="317" mass="36053">MANQFVNNTSFNKWSNTAAVDGWNYALYSLESILNIAYVLAFNVLFYICISQKNLHLNFRAMLLLTALGNQIRAIHRLILVAARICCIAQLDTPLVRDLHFMQLMGTYLSLFGFMFVVVERAIASAFTSIYEQKCASYAVPIALYGVVAVLSSASACIVWFQLIEGFDMYFLVIEIVTVAVSLLALIAIMLYNKAVYKERHASMMPLTDRYQLDENIRASKYLIPVAINNVLAEVLHIMLMAYSIYFTDIPIGYDTTHLSHAYDLLAAYQRIFFVLALIIRSQKFQQLMKRTKPIAISVHSQVFAASHYFNELKAVW</sequence>
<dbReference type="EMBL" id="JARK01001350">
    <property type="protein sequence ID" value="EYC24437.1"/>
    <property type="molecule type" value="Genomic_DNA"/>
</dbReference>
<dbReference type="Pfam" id="PF03125">
    <property type="entry name" value="Sre"/>
    <property type="match status" value="1"/>
</dbReference>
<dbReference type="GO" id="GO:0016020">
    <property type="term" value="C:membrane"/>
    <property type="evidence" value="ECO:0007669"/>
    <property type="project" value="InterPro"/>
</dbReference>
<reference evidence="4" key="1">
    <citation type="journal article" date="2015" name="Nat. Genet.">
        <title>The genome and transcriptome of the zoonotic hookworm Ancylostoma ceylanicum identify infection-specific gene families.</title>
        <authorList>
            <person name="Schwarz E.M."/>
            <person name="Hu Y."/>
            <person name="Antoshechkin I."/>
            <person name="Miller M.M."/>
            <person name="Sternberg P.W."/>
            <person name="Aroian R.V."/>
        </authorList>
    </citation>
    <scope>NUCLEOTIDE SEQUENCE</scope>
    <source>
        <strain evidence="4">HY135</strain>
    </source>
</reference>
<dbReference type="PANTHER" id="PTHR47521:SF7">
    <property type="entry name" value="SERPENTINE RECEPTOR CLASS EPSILON-6"/>
    <property type="match status" value="1"/>
</dbReference>
<protein>
    <recommendedName>
        <fullName evidence="5">7TM GPCR serpentine receptor class x (Srx) domain-containing protein</fullName>
    </recommendedName>
</protein>
<dbReference type="OrthoDB" id="5865994at2759"/>
<keyword evidence="2" id="KW-0472">Membrane</keyword>
<organism evidence="3 4">
    <name type="scientific">Ancylostoma ceylanicum</name>
    <dbReference type="NCBI Taxonomy" id="53326"/>
    <lineage>
        <taxon>Eukaryota</taxon>
        <taxon>Metazoa</taxon>
        <taxon>Ecdysozoa</taxon>
        <taxon>Nematoda</taxon>
        <taxon>Chromadorea</taxon>
        <taxon>Rhabditida</taxon>
        <taxon>Rhabditina</taxon>
        <taxon>Rhabditomorpha</taxon>
        <taxon>Strongyloidea</taxon>
        <taxon>Ancylostomatidae</taxon>
        <taxon>Ancylostomatinae</taxon>
        <taxon>Ancylostoma</taxon>
    </lineage>
</organism>
<evidence type="ECO:0000313" key="4">
    <source>
        <dbReference type="Proteomes" id="UP000024635"/>
    </source>
</evidence>
<dbReference type="AlphaFoldDB" id="A0A016VBL7"/>
<comment type="caution">
    <text evidence="3">The sequence shown here is derived from an EMBL/GenBank/DDBJ whole genome shotgun (WGS) entry which is preliminary data.</text>
</comment>
<name>A0A016VBL7_9BILA</name>
<keyword evidence="2" id="KW-0812">Transmembrane</keyword>
<feature type="transmembrane region" description="Helical" evidence="2">
    <location>
        <begin position="32"/>
        <end position="50"/>
    </location>
</feature>
<dbReference type="GO" id="GO:0007606">
    <property type="term" value="P:sensory perception of chemical stimulus"/>
    <property type="evidence" value="ECO:0007669"/>
    <property type="project" value="InterPro"/>
</dbReference>
<keyword evidence="2" id="KW-1133">Transmembrane helix</keyword>
<accession>A0A016VBL7</accession>
<feature type="transmembrane region" description="Helical" evidence="2">
    <location>
        <begin position="222"/>
        <end position="246"/>
    </location>
</feature>
<evidence type="ECO:0000313" key="3">
    <source>
        <dbReference type="EMBL" id="EYC24437.1"/>
    </source>
</evidence>
<dbReference type="InterPro" id="IPR052860">
    <property type="entry name" value="NRL-GPCR1"/>
</dbReference>
<gene>
    <name evidence="3" type="primary">Acey_s0014.g2502</name>
    <name evidence="3" type="ORF">Y032_0014g2502</name>
</gene>
<evidence type="ECO:0000256" key="1">
    <source>
        <dbReference type="ARBA" id="ARBA00006803"/>
    </source>
</evidence>
<feature type="transmembrane region" description="Helical" evidence="2">
    <location>
        <begin position="169"/>
        <end position="192"/>
    </location>
</feature>
<comment type="similarity">
    <text evidence="1">Belongs to the nematode receptor-like protein sre family.</text>
</comment>
<evidence type="ECO:0008006" key="5">
    <source>
        <dbReference type="Google" id="ProtNLM"/>
    </source>
</evidence>
<evidence type="ECO:0000256" key="2">
    <source>
        <dbReference type="SAM" id="Phobius"/>
    </source>
</evidence>
<dbReference type="PANTHER" id="PTHR47521">
    <property type="entry name" value="SERPENTINE RECEPTOR, CLASS E (EPSILON)-RELATED"/>
    <property type="match status" value="1"/>
</dbReference>
<dbReference type="Proteomes" id="UP000024635">
    <property type="component" value="Unassembled WGS sequence"/>
</dbReference>
<proteinExistence type="inferred from homology"/>
<keyword evidence="4" id="KW-1185">Reference proteome</keyword>
<feature type="transmembrane region" description="Helical" evidence="2">
    <location>
        <begin position="266"/>
        <end position="283"/>
    </location>
</feature>